<keyword evidence="1" id="KW-0812">Transmembrane</keyword>
<accession>A0ABY5I070</accession>
<dbReference type="RefSeq" id="WP_290139276.1">
    <property type="nucleotide sequence ID" value="NZ_CP101620.1"/>
</dbReference>
<evidence type="ECO:0000313" key="2">
    <source>
        <dbReference type="EMBL" id="UTY38734.1"/>
    </source>
</evidence>
<proteinExistence type="predicted"/>
<dbReference type="EMBL" id="CP101620">
    <property type="protein sequence ID" value="UTY38734.1"/>
    <property type="molecule type" value="Genomic_DNA"/>
</dbReference>
<organism evidence="2 3">
    <name type="scientific">Allocoprobacillus halotolerans</name>
    <dbReference type="NCBI Taxonomy" id="2944914"/>
    <lineage>
        <taxon>Bacteria</taxon>
        <taxon>Bacillati</taxon>
        <taxon>Bacillota</taxon>
        <taxon>Erysipelotrichia</taxon>
        <taxon>Erysipelotrichales</taxon>
        <taxon>Erysipelotrichaceae</taxon>
        <taxon>Allocoprobacillus</taxon>
    </lineage>
</organism>
<evidence type="ECO:0000313" key="3">
    <source>
        <dbReference type="Proteomes" id="UP001060112"/>
    </source>
</evidence>
<evidence type="ECO:0000256" key="1">
    <source>
        <dbReference type="SAM" id="Phobius"/>
    </source>
</evidence>
<dbReference type="Proteomes" id="UP001060112">
    <property type="component" value="Chromosome"/>
</dbReference>
<keyword evidence="3" id="KW-1185">Reference proteome</keyword>
<protein>
    <submittedName>
        <fullName evidence="2">Prepilin-type N-terminal cleavage/methylation domain-containing protein</fullName>
    </submittedName>
</protein>
<keyword evidence="1" id="KW-1133">Transmembrane helix</keyword>
<feature type="transmembrane region" description="Helical" evidence="1">
    <location>
        <begin position="12"/>
        <end position="31"/>
    </location>
</feature>
<reference evidence="2" key="1">
    <citation type="submission" date="2022-07" db="EMBL/GenBank/DDBJ databases">
        <title>Faecal culturing of patients with breast cancer.</title>
        <authorList>
            <person name="Teng N.M.Y."/>
            <person name="Kiu R."/>
            <person name="Evans R."/>
            <person name="Baker D.J."/>
            <person name="Zenner C."/>
            <person name="Robinson S.D."/>
            <person name="Hall L.J."/>
        </authorList>
    </citation>
    <scope>NUCLEOTIDE SEQUENCE</scope>
    <source>
        <strain evidence="2">LH1062</strain>
    </source>
</reference>
<sequence>MLNKSGFTMIETLFVLMIMCMLFCLSMNIHIPQKSHTKKIEEITHFLYQAKLSAMSQKHTVTVTFSSNDISFESNDVSHSFCLTIMIHLKNIN</sequence>
<dbReference type="NCBIfam" id="TIGR02532">
    <property type="entry name" value="IV_pilin_GFxxxE"/>
    <property type="match status" value="1"/>
</dbReference>
<name>A0ABY5I070_9FIRM</name>
<gene>
    <name evidence="2" type="ORF">NMU03_14170</name>
</gene>
<keyword evidence="1" id="KW-0472">Membrane</keyword>
<dbReference type="InterPro" id="IPR012902">
    <property type="entry name" value="N_methyl_site"/>
</dbReference>